<dbReference type="EMBL" id="CP073721">
    <property type="protein sequence ID" value="UWZ39711.1"/>
    <property type="molecule type" value="Genomic_DNA"/>
</dbReference>
<dbReference type="InterPro" id="IPR050266">
    <property type="entry name" value="AB_hydrolase_sf"/>
</dbReference>
<dbReference type="InterPro" id="IPR000073">
    <property type="entry name" value="AB_hydrolase_1"/>
</dbReference>
<organism evidence="2 3">
    <name type="scientific">Dactylosporangium roseum</name>
    <dbReference type="NCBI Taxonomy" id="47989"/>
    <lineage>
        <taxon>Bacteria</taxon>
        <taxon>Bacillati</taxon>
        <taxon>Actinomycetota</taxon>
        <taxon>Actinomycetes</taxon>
        <taxon>Micromonosporales</taxon>
        <taxon>Micromonosporaceae</taxon>
        <taxon>Dactylosporangium</taxon>
    </lineage>
</organism>
<dbReference type="PRINTS" id="PR00111">
    <property type="entry name" value="ABHYDROLASE"/>
</dbReference>
<dbReference type="Gene3D" id="3.40.50.1820">
    <property type="entry name" value="alpha/beta hydrolase"/>
    <property type="match status" value="1"/>
</dbReference>
<accession>A0ABY5ZC63</accession>
<sequence>MTTVSSPASLGTPPTVAQLLLGCETRIVHGQRWRHRIIEYGTGKPLILLHGSNGHADVFAKNMHTLGQDFRVIAVDALYHGFSSKEPWVSGFYKRLDIQAEGLLDLVDALDLPTVSIEGESMGAGIGLEFAYRWPDRVDKLILSTGFGSVDLEGSVYMRRNVPESELTRLSRVAVTQPSFESMRRRMEWLVASPESVTDELVNLRLRLYALPEIAEMMRRMSEPGDDEPTPKYQESDLAALTVPTLVMWTDKNPGDGPEIGARLASLLPNATLVVIQDAGHWPHWEQPAQHDAIVRDFLLGGPGAVA</sequence>
<dbReference type="Proteomes" id="UP001058271">
    <property type="component" value="Chromosome"/>
</dbReference>
<reference evidence="2" key="1">
    <citation type="submission" date="2021-04" db="EMBL/GenBank/DDBJ databases">
        <title>Biosynthetic gene clusters of Dactylosporangioum roseum.</title>
        <authorList>
            <person name="Hartkoorn R.C."/>
            <person name="Beaudoing E."/>
            <person name="Hot D."/>
            <person name="Moureu S."/>
        </authorList>
    </citation>
    <scope>NUCLEOTIDE SEQUENCE</scope>
    <source>
        <strain evidence="2">NRRL B-16295</strain>
    </source>
</reference>
<proteinExistence type="predicted"/>
<feature type="domain" description="AB hydrolase-1" evidence="1">
    <location>
        <begin position="44"/>
        <end position="288"/>
    </location>
</feature>
<keyword evidence="3" id="KW-1185">Reference proteome</keyword>
<evidence type="ECO:0000259" key="1">
    <source>
        <dbReference type="Pfam" id="PF00561"/>
    </source>
</evidence>
<evidence type="ECO:0000313" key="3">
    <source>
        <dbReference type="Proteomes" id="UP001058271"/>
    </source>
</evidence>
<keyword evidence="2" id="KW-0378">Hydrolase</keyword>
<name>A0ABY5ZC63_9ACTN</name>
<dbReference type="Pfam" id="PF00561">
    <property type="entry name" value="Abhydrolase_1"/>
    <property type="match status" value="1"/>
</dbReference>
<evidence type="ECO:0000313" key="2">
    <source>
        <dbReference type="EMBL" id="UWZ39711.1"/>
    </source>
</evidence>
<dbReference type="RefSeq" id="WP_260729140.1">
    <property type="nucleotide sequence ID" value="NZ_BAAABS010000028.1"/>
</dbReference>
<dbReference type="InterPro" id="IPR029058">
    <property type="entry name" value="AB_hydrolase_fold"/>
</dbReference>
<protein>
    <submittedName>
        <fullName evidence="2">Alpha/beta hydrolase</fullName>
    </submittedName>
</protein>
<gene>
    <name evidence="2" type="ORF">Drose_16720</name>
</gene>
<dbReference type="PANTHER" id="PTHR43798:SF33">
    <property type="entry name" value="HYDROLASE, PUTATIVE (AFU_ORTHOLOGUE AFUA_2G14860)-RELATED"/>
    <property type="match status" value="1"/>
</dbReference>
<dbReference type="GO" id="GO:0016787">
    <property type="term" value="F:hydrolase activity"/>
    <property type="evidence" value="ECO:0007669"/>
    <property type="project" value="UniProtKB-KW"/>
</dbReference>
<dbReference type="SUPFAM" id="SSF53474">
    <property type="entry name" value="alpha/beta-Hydrolases"/>
    <property type="match status" value="1"/>
</dbReference>
<dbReference type="PANTHER" id="PTHR43798">
    <property type="entry name" value="MONOACYLGLYCEROL LIPASE"/>
    <property type="match status" value="1"/>
</dbReference>